<comment type="caution">
    <text evidence="2">The sequence shown here is derived from an EMBL/GenBank/DDBJ whole genome shotgun (WGS) entry which is preliminary data.</text>
</comment>
<keyword evidence="1" id="KW-1133">Transmembrane helix</keyword>
<keyword evidence="3" id="KW-1185">Reference proteome</keyword>
<organism evidence="2 3">
    <name type="scientific">Gymnopilus junonius</name>
    <name type="common">Spectacular rustgill mushroom</name>
    <name type="synonym">Gymnopilus spectabilis subsp. junonius</name>
    <dbReference type="NCBI Taxonomy" id="109634"/>
    <lineage>
        <taxon>Eukaryota</taxon>
        <taxon>Fungi</taxon>
        <taxon>Dikarya</taxon>
        <taxon>Basidiomycota</taxon>
        <taxon>Agaricomycotina</taxon>
        <taxon>Agaricomycetes</taxon>
        <taxon>Agaricomycetidae</taxon>
        <taxon>Agaricales</taxon>
        <taxon>Agaricineae</taxon>
        <taxon>Hymenogastraceae</taxon>
        <taxon>Gymnopilus</taxon>
    </lineage>
</organism>
<dbReference type="Proteomes" id="UP000724874">
    <property type="component" value="Unassembled WGS sequence"/>
</dbReference>
<feature type="transmembrane region" description="Helical" evidence="1">
    <location>
        <begin position="20"/>
        <end position="41"/>
    </location>
</feature>
<name>A0A9P5TH63_GYMJU</name>
<evidence type="ECO:0000313" key="2">
    <source>
        <dbReference type="EMBL" id="KAF8880581.1"/>
    </source>
</evidence>
<keyword evidence="1" id="KW-0812">Transmembrane</keyword>
<gene>
    <name evidence="2" type="ORF">CPB84DRAFT_263225</name>
</gene>
<protein>
    <submittedName>
        <fullName evidence="2">Uncharacterized protein</fullName>
    </submittedName>
</protein>
<sequence>MSSRSVAPYLNVFHMWLDSTGFFFFPSFCGQQSFFFCYQQFPSDFTSCLQCHRAFITLISISLSPLLSALCSLHVSMSHLTSLSFRF</sequence>
<reference evidence="2" key="1">
    <citation type="submission" date="2020-11" db="EMBL/GenBank/DDBJ databases">
        <authorList>
            <consortium name="DOE Joint Genome Institute"/>
            <person name="Ahrendt S."/>
            <person name="Riley R."/>
            <person name="Andreopoulos W."/>
            <person name="LaButti K."/>
            <person name="Pangilinan J."/>
            <person name="Ruiz-duenas F.J."/>
            <person name="Barrasa J.M."/>
            <person name="Sanchez-Garcia M."/>
            <person name="Camarero S."/>
            <person name="Miyauchi S."/>
            <person name="Serrano A."/>
            <person name="Linde D."/>
            <person name="Babiker R."/>
            <person name="Drula E."/>
            <person name="Ayuso-Fernandez I."/>
            <person name="Pacheco R."/>
            <person name="Padilla G."/>
            <person name="Ferreira P."/>
            <person name="Barriuso J."/>
            <person name="Kellner H."/>
            <person name="Castanera R."/>
            <person name="Alfaro M."/>
            <person name="Ramirez L."/>
            <person name="Pisabarro A.G."/>
            <person name="Kuo A."/>
            <person name="Tritt A."/>
            <person name="Lipzen A."/>
            <person name="He G."/>
            <person name="Yan M."/>
            <person name="Ng V."/>
            <person name="Cullen D."/>
            <person name="Martin F."/>
            <person name="Rosso M.-N."/>
            <person name="Henrissat B."/>
            <person name="Hibbett D."/>
            <person name="Martinez A.T."/>
            <person name="Grigoriev I.V."/>
        </authorList>
    </citation>
    <scope>NUCLEOTIDE SEQUENCE</scope>
    <source>
        <strain evidence="2">AH 44721</strain>
    </source>
</reference>
<accession>A0A9P5TH63</accession>
<dbReference type="AlphaFoldDB" id="A0A9P5TH63"/>
<evidence type="ECO:0000313" key="3">
    <source>
        <dbReference type="Proteomes" id="UP000724874"/>
    </source>
</evidence>
<feature type="transmembrane region" description="Helical" evidence="1">
    <location>
        <begin position="53"/>
        <end position="77"/>
    </location>
</feature>
<dbReference type="EMBL" id="JADNYJ010000139">
    <property type="protein sequence ID" value="KAF8880581.1"/>
    <property type="molecule type" value="Genomic_DNA"/>
</dbReference>
<proteinExistence type="predicted"/>
<evidence type="ECO:0000256" key="1">
    <source>
        <dbReference type="SAM" id="Phobius"/>
    </source>
</evidence>
<keyword evidence="1" id="KW-0472">Membrane</keyword>